<comment type="similarity">
    <text evidence="1">In the C-terminal section; belongs to the phosphoglycerate mutase family.</text>
</comment>
<organism evidence="6">
    <name type="scientific">Cacopsylla melanoneura</name>
    <dbReference type="NCBI Taxonomy" id="428564"/>
    <lineage>
        <taxon>Eukaryota</taxon>
        <taxon>Metazoa</taxon>
        <taxon>Ecdysozoa</taxon>
        <taxon>Arthropoda</taxon>
        <taxon>Hexapoda</taxon>
        <taxon>Insecta</taxon>
        <taxon>Pterygota</taxon>
        <taxon>Neoptera</taxon>
        <taxon>Paraneoptera</taxon>
        <taxon>Hemiptera</taxon>
        <taxon>Sternorrhyncha</taxon>
        <taxon>Psylloidea</taxon>
        <taxon>Psyllidae</taxon>
        <taxon>Psyllinae</taxon>
        <taxon>Cacopsylla</taxon>
    </lineage>
</organism>
<dbReference type="PRINTS" id="PR00991">
    <property type="entry name" value="6PFRUCTKNASE"/>
</dbReference>
<dbReference type="PANTHER" id="PTHR10606">
    <property type="entry name" value="6-PHOSPHOFRUCTO-2-KINASE/FRUCTOSE-2,6-BISPHOSPHATASE"/>
    <property type="match status" value="1"/>
</dbReference>
<dbReference type="Gene3D" id="3.40.50.1240">
    <property type="entry name" value="Phosphoglycerate mutase-like"/>
    <property type="match status" value="1"/>
</dbReference>
<dbReference type="SUPFAM" id="SSF53254">
    <property type="entry name" value="Phosphoglycerate mutase-like"/>
    <property type="match status" value="1"/>
</dbReference>
<dbReference type="InterPro" id="IPR013079">
    <property type="entry name" value="6Phosfructo_kin"/>
</dbReference>
<protein>
    <submittedName>
        <fullName evidence="6">6-phosphofructo-2-kinase/fructose-2,6-bisphosphat ase</fullName>
    </submittedName>
</protein>
<keyword evidence="3" id="KW-0067">ATP-binding</keyword>
<dbReference type="AlphaFoldDB" id="A0A8D8QK62"/>
<evidence type="ECO:0000256" key="3">
    <source>
        <dbReference type="ARBA" id="ARBA00022840"/>
    </source>
</evidence>
<dbReference type="CDD" id="cd07067">
    <property type="entry name" value="HP_PGM_like"/>
    <property type="match status" value="1"/>
</dbReference>
<name>A0A8D8QK62_9HEMI</name>
<dbReference type="Gene3D" id="3.40.50.300">
    <property type="entry name" value="P-loop containing nucleotide triphosphate hydrolases"/>
    <property type="match status" value="1"/>
</dbReference>
<dbReference type="FunFam" id="3.40.50.1240:FF:000001">
    <property type="entry name" value="6-phosphofructo-2-kinase/fructose-2, 6-bisphosphatase 3 isoform 2"/>
    <property type="match status" value="1"/>
</dbReference>
<dbReference type="GO" id="GO:0004331">
    <property type="term" value="F:fructose-2,6-bisphosphate 2-phosphatase activity"/>
    <property type="evidence" value="ECO:0007669"/>
    <property type="project" value="TreeGrafter"/>
</dbReference>
<dbReference type="InterPro" id="IPR027417">
    <property type="entry name" value="P-loop_NTPase"/>
</dbReference>
<evidence type="ECO:0000256" key="1">
    <source>
        <dbReference type="ARBA" id="ARBA00008408"/>
    </source>
</evidence>
<accession>A0A8D8QK62</accession>
<evidence type="ECO:0000259" key="5">
    <source>
        <dbReference type="Pfam" id="PF01591"/>
    </source>
</evidence>
<dbReference type="PANTHER" id="PTHR10606:SF65">
    <property type="entry name" value="6-PHOSPHOFRUCTO-2-KINASE_FRUCTOSE-2, 6-BISPHOSPHATASE-LIKE PROTEIN"/>
    <property type="match status" value="1"/>
</dbReference>
<dbReference type="GO" id="GO:0003873">
    <property type="term" value="F:6-phosphofructo-2-kinase activity"/>
    <property type="evidence" value="ECO:0007669"/>
    <property type="project" value="InterPro"/>
</dbReference>
<dbReference type="InterPro" id="IPR013078">
    <property type="entry name" value="His_Pase_superF_clade-1"/>
</dbReference>
<proteinExistence type="inferred from homology"/>
<dbReference type="GO" id="GO:0006003">
    <property type="term" value="P:fructose 2,6-bisphosphate metabolic process"/>
    <property type="evidence" value="ECO:0007669"/>
    <property type="project" value="InterPro"/>
</dbReference>
<dbReference type="FunFam" id="3.40.50.300:FF:000644">
    <property type="entry name" value="GpmB, Fructose-2,6-bisphosphatase"/>
    <property type="match status" value="1"/>
</dbReference>
<dbReference type="InterPro" id="IPR003094">
    <property type="entry name" value="6Pfruct_kin"/>
</dbReference>
<dbReference type="PIRSF" id="PIRSF000709">
    <property type="entry name" value="6PFK_2-Ptase"/>
    <property type="match status" value="1"/>
</dbReference>
<keyword evidence="2" id="KW-0547">Nucleotide-binding</keyword>
<dbReference type="GO" id="GO:0005524">
    <property type="term" value="F:ATP binding"/>
    <property type="evidence" value="ECO:0007669"/>
    <property type="project" value="UniProtKB-KW"/>
</dbReference>
<reference evidence="6" key="1">
    <citation type="submission" date="2021-05" db="EMBL/GenBank/DDBJ databases">
        <authorList>
            <person name="Alioto T."/>
            <person name="Alioto T."/>
            <person name="Gomez Garrido J."/>
        </authorList>
    </citation>
    <scope>NUCLEOTIDE SEQUENCE</scope>
</reference>
<dbReference type="GO" id="GO:0005829">
    <property type="term" value="C:cytosol"/>
    <property type="evidence" value="ECO:0007669"/>
    <property type="project" value="TreeGrafter"/>
</dbReference>
<evidence type="ECO:0000313" key="6">
    <source>
        <dbReference type="EMBL" id="CAG6633459.1"/>
    </source>
</evidence>
<dbReference type="SUPFAM" id="SSF52540">
    <property type="entry name" value="P-loop containing nucleoside triphosphate hydrolases"/>
    <property type="match status" value="1"/>
</dbReference>
<keyword evidence="6" id="KW-0418">Kinase</keyword>
<dbReference type="InterPro" id="IPR029033">
    <property type="entry name" value="His_PPase_superfam"/>
</dbReference>
<feature type="domain" description="6-phosphofructo-2-kinase" evidence="5">
    <location>
        <begin position="58"/>
        <end position="269"/>
    </location>
</feature>
<feature type="region of interest" description="Disordered" evidence="4">
    <location>
        <begin position="1"/>
        <end position="42"/>
    </location>
</feature>
<dbReference type="GO" id="GO:0006000">
    <property type="term" value="P:fructose metabolic process"/>
    <property type="evidence" value="ECO:0007669"/>
    <property type="project" value="InterPro"/>
</dbReference>
<dbReference type="EMBL" id="HBUF01082719">
    <property type="protein sequence ID" value="CAG6633459.1"/>
    <property type="molecule type" value="Transcribed_RNA"/>
</dbReference>
<evidence type="ECO:0000256" key="2">
    <source>
        <dbReference type="ARBA" id="ARBA00022741"/>
    </source>
</evidence>
<dbReference type="Pfam" id="PF00300">
    <property type="entry name" value="His_Phos_1"/>
    <property type="match status" value="1"/>
</dbReference>
<dbReference type="SMART" id="SM00855">
    <property type="entry name" value="PGAM"/>
    <property type="match status" value="1"/>
</dbReference>
<keyword evidence="6" id="KW-0808">Transferase</keyword>
<dbReference type="Pfam" id="PF01591">
    <property type="entry name" value="6PF2K"/>
    <property type="match status" value="1"/>
</dbReference>
<sequence>MSPMSPKKGVYRASSESSDDEVTGGRYRTDSGTFESDHSDLEDDCKKGINERGLRQFTPLVVVLVGLPARGKTILAHKLSRYLTWTDHKAKVFSVSAYRRMHQELYNSHDMFRAGNKEGYNMRQLSAREAQEDATKWLKNDGEVAIIDGTTATIEKRKQIHDFFARKMGFKVLFVELIVQDEEILEHNIKEMIQFNKDYKNMSEDKALDDFQHKMEHFLEVYETINPKLEARYSYVKVYDGGENMNVRFIDGPLQSEVLSYISNFRPTPKTFYFSRHGESEFNVLGRIGGDADLSPRGRMYAAALARHFNEAEIPDLHMWTSEKRRTKQTVAGINATSEAIPALNELDAGVCEGYSYEEMQDKFPQEFAWRDQDKLRYRYPWGESYVDIMHRIRPVLLELEREDNLLVVSHQAVLRCLLGYFLNKKPAELPYMNVPLHTIIKLTTSGYKTQMEVIKLNIACVDTYRQQPKDCSALRSTQEALHTVPAHYDSLNIWNGQLPNLIEQN</sequence>
<evidence type="ECO:0000256" key="4">
    <source>
        <dbReference type="SAM" id="MobiDB-lite"/>
    </source>
</evidence>